<reference evidence="1 2" key="1">
    <citation type="submission" date="2018-06" db="EMBL/GenBank/DDBJ databases">
        <title>Sphaerisporangium craniellae sp. nov., isolated from a marine sponge in the South China Sea.</title>
        <authorList>
            <person name="Li L."/>
        </authorList>
    </citation>
    <scope>NUCLEOTIDE SEQUENCE [LARGE SCALE GENOMIC DNA]</scope>
    <source>
        <strain evidence="1 2">LHW63015</strain>
    </source>
</reference>
<evidence type="ECO:0000313" key="2">
    <source>
        <dbReference type="Proteomes" id="UP000253303"/>
    </source>
</evidence>
<organism evidence="1 2">
    <name type="scientific">Spongiactinospora rosea</name>
    <dbReference type="NCBI Taxonomy" id="2248750"/>
    <lineage>
        <taxon>Bacteria</taxon>
        <taxon>Bacillati</taxon>
        <taxon>Actinomycetota</taxon>
        <taxon>Actinomycetes</taxon>
        <taxon>Streptosporangiales</taxon>
        <taxon>Streptosporangiaceae</taxon>
        <taxon>Spongiactinospora</taxon>
    </lineage>
</organism>
<gene>
    <name evidence="1" type="ORF">DP939_07985</name>
</gene>
<proteinExistence type="predicted"/>
<comment type="caution">
    <text evidence="1">The sequence shown here is derived from an EMBL/GenBank/DDBJ whole genome shotgun (WGS) entry which is preliminary data.</text>
</comment>
<protein>
    <submittedName>
        <fullName evidence="1">Uncharacterized protein</fullName>
    </submittedName>
</protein>
<name>A0A366M459_9ACTN</name>
<dbReference type="RefSeq" id="WP_113979942.1">
    <property type="nucleotide sequence ID" value="NZ_QMEY01000002.1"/>
</dbReference>
<sequence>MILTTTYRDRTVASRDLLAAYSPLDHATTATLPAEALDSALERLVRRLVALIALHGPQVPACFLDALTAAATGAAPVDVVDLTAAFLERGTAEVTGLPSELQQELVHFSRIVDLGQLGLHTGAAEHALRRLRGSDRLPDALKVLSELIIVARSRLIQRGRALPLPWLRSEGAVESEVADDLTTASPTVSPDYWVVVRCERRRLRRQFRFELSALLEYLTPAEAALALWAHCHEQRLGVAVELAVAQVDATTGTTVVAWRHQPSGTPGRDAFGRVSDTLPAITHLPPDTATTICDHQVRSTGPTSAVVTEAARVAAELSAPAAVAPADPADLATRACERLAAYTGPEVVSMEAGHIHLDRDLDADQDAGVAIGAALLGMLAARQRRPVALTPMMDDDHVLVRLTPESYRRFLRRTFGPVPMHLICESSPIIRAIVVALFQRLRNSRPAGHLQRRGGNLYLPLEDGTHCELFEDIDGAATTGCVFFEAALLIYRSAPKRFDAYFTDRYQLDAGVHEHAAALLSRHDRANAAGGHDTTIAALQDYYRRFADVTNPHRPDRHITALVNDVLAGADPVYAHLNVLEDYYEVQQHRVRALLNLLDLPLRLVTVHFNATTGRLALCDG</sequence>
<accession>A0A366M459</accession>
<dbReference type="AlphaFoldDB" id="A0A366M459"/>
<evidence type="ECO:0000313" key="1">
    <source>
        <dbReference type="EMBL" id="RBQ20986.1"/>
    </source>
</evidence>
<keyword evidence="2" id="KW-1185">Reference proteome</keyword>
<dbReference type="OrthoDB" id="3499228at2"/>
<dbReference type="EMBL" id="QMEY01000002">
    <property type="protein sequence ID" value="RBQ20986.1"/>
    <property type="molecule type" value="Genomic_DNA"/>
</dbReference>
<dbReference type="Proteomes" id="UP000253303">
    <property type="component" value="Unassembled WGS sequence"/>
</dbReference>